<feature type="compositionally biased region" description="Acidic residues" evidence="13">
    <location>
        <begin position="115"/>
        <end position="138"/>
    </location>
</feature>
<dbReference type="Proteomes" id="UP000694404">
    <property type="component" value="Unplaced"/>
</dbReference>
<dbReference type="Pfam" id="PF21227">
    <property type="entry name" value="Myb_DNA-binding_7"/>
    <property type="match status" value="1"/>
</dbReference>
<keyword evidence="15" id="KW-1185">Reference proteome</keyword>
<evidence type="ECO:0000256" key="5">
    <source>
        <dbReference type="ARBA" id="ARBA00023015"/>
    </source>
</evidence>
<evidence type="ECO:0000256" key="2">
    <source>
        <dbReference type="ARBA" id="ARBA00022491"/>
    </source>
</evidence>
<dbReference type="GO" id="GO:0003712">
    <property type="term" value="F:transcription coregulator activity"/>
    <property type="evidence" value="ECO:0007669"/>
    <property type="project" value="TreeGrafter"/>
</dbReference>
<reference evidence="14" key="2">
    <citation type="submission" date="2025-09" db="UniProtKB">
        <authorList>
            <consortium name="Ensembl"/>
        </authorList>
    </citation>
    <scope>IDENTIFICATION</scope>
</reference>
<sequence length="1531" mass="173353">RKATKRKHEERSQEEEASLACDIKLDDMLDRTLEDGAKQHNLTVVNVRNILHEVITNEHVVAMMKAAISETEDMPMFVSNKLSPSPLLSIHMHGTFRLLIYPLVSLQPPQFVDIPLEEDDSSDEEYQPEDEDEDETAEEVNMKVSTPIIRHISAEVVPMGPPPPPKPKQSRDSTFMEKLHAVDEELASSPVCMDSYQSLDDSLIAFRTRSKRPLKDVPLGQLEAELRAPDITPDMYDPNTADDEDWKRWLGGLMNDDVESEDEADDDDDPEYNFLEDLDEPDTEDFRNDRAVRITKKEVNELMEELFETFQDEMGFSNMEDEGPEDEDTVAESRPNFNTPQALRFEEPLANLLNEQHRTVKEQLEQLRIKKSSTKQPQEMEGSKPQIEKPLQTLVLDMGQRKRLHQQMQQHVQLLTQIHLLTSSNPSLSSEASTTRMFLTELNNFAHSSMLLRQQFHPKFQTEFQPCNLKGALQLIEDFHAQVKVDWSPRKTVKKSANEFPCLPKQVAWILATRKVFMYPELLPICSLKAKAPQNKIIFTKAEDNLLALGLKHFEGTEFPKPLISKYLLPAKTAHQLTVRIKNLNMNRAPDNIIRYYKRTKQLPILFKCCEEIQPSECKPPVEREEQHLPFWLKASLSSIQRELKQLAEDARECDEKYPLLMPKGIVLTLKPLANRFSRRAWRRQGSAALKPLLIRPSPCLQPSANTINIQKAAVKLPQSEAPPSKVVVQIPRLFQPATIMQTVPGMQHLNIPSAVGSGDCFEFQSVLSTLQSDSRTSLPAAIPPALVSSTPVTFQTKMMPALTASKIRKPCVRRGYQKKKGTKSTPLIKAAPLIHPAPVIFTVPAATVKVVSIGNGCNMIQPVNTTVGSGTQAIPITTLLVNPTTFPCPLNQPLVSSSIPPLIASPNSVGLPASSTAEEKEQLNPVTSRLAVNDENSFPIAEPKVEPQELYPSCSAISPKKEHSTGPATPDNENQEKVKESECYSWIEGNPFLAVSMVHSTNIDGFLPGKNRNSHRARNKRGRTRASKDTSKLLLLYDEEILERDPLREQKDLAFAQAYLNRVREALRNVPGKYEDFLRVIYEFETSTHKPTAVDLYSTLQTLLQEWPQLLTDFAAFLLPEQALECGLFEEQQAFDKSRKFLRQLEICFAENPTHHQKIIKVLQSCADCLPQDIAELKTQMWQLLKGHDHLQDEFSIFFDHLRPSASRMGDFEEINWTEEKEYEFDGFEEVSLPDVEEEEETPKMHTASKNKKRKEIGVHVSWCVCFQEMEWVDGVKECSCSCHEGSSDPKLKKSKRRTCNHSSCKVNSQELTNSLTQRELSPQPEEKELGTCKEPAEESLEYRDEVENGQSRTKTMPRKADSLASDGTGCIGVSPFDQESQSRLKSNKSNCCFEVHQQSEELGCRAVPSDMGQREDEQQQKIMEATMCAKNSKVSSTGEKVVLWTREADRVILTTCQERGAHLETFSAISQELGNKTASEVSHRFRELMRLFHTSYDGSSEDEEDATSTSNTDQLSDKDLLLSEEEQDD</sequence>
<dbReference type="FunFam" id="1.20.1160.11:FF:000006">
    <property type="entry name" value="GON-4-like protein isoform X1"/>
    <property type="match status" value="1"/>
</dbReference>
<dbReference type="PROSITE" id="PS51477">
    <property type="entry name" value="PAH"/>
    <property type="match status" value="1"/>
</dbReference>
<evidence type="ECO:0000256" key="9">
    <source>
        <dbReference type="ARBA" id="ARBA00064584"/>
    </source>
</evidence>
<keyword evidence="6" id="KW-0804">Transcription</keyword>
<dbReference type="InterPro" id="IPR049257">
    <property type="entry name" value="Gon4l/CASP8AP2_myb-like"/>
</dbReference>
<feature type="region of interest" description="Disordered" evidence="13">
    <location>
        <begin position="1312"/>
        <end position="1366"/>
    </location>
</feature>
<evidence type="ECO:0000256" key="13">
    <source>
        <dbReference type="SAM" id="MobiDB-lite"/>
    </source>
</evidence>
<name>A0A8C0J3W8_CHEAB</name>
<dbReference type="SUPFAM" id="SSF46689">
    <property type="entry name" value="Homeodomain-like"/>
    <property type="match status" value="1"/>
</dbReference>
<dbReference type="Gene3D" id="1.10.10.60">
    <property type="entry name" value="Homeodomain-like"/>
    <property type="match status" value="1"/>
</dbReference>
<dbReference type="GeneTree" id="ENSGT00390000016256"/>
<evidence type="ECO:0000256" key="6">
    <source>
        <dbReference type="ARBA" id="ARBA00023163"/>
    </source>
</evidence>
<evidence type="ECO:0000313" key="14">
    <source>
        <dbReference type="Ensembl" id="ENSCABP00000026296.1"/>
    </source>
</evidence>
<dbReference type="InterPro" id="IPR009057">
    <property type="entry name" value="Homeodomain-like_sf"/>
</dbReference>
<protein>
    <recommendedName>
        <fullName evidence="10">GON-4-like protein</fullName>
    </recommendedName>
    <alternativeName>
        <fullName evidence="11">GON-4 homolog</fullName>
    </alternativeName>
</protein>
<keyword evidence="2" id="KW-0678">Repressor</keyword>
<dbReference type="Gene3D" id="1.20.1160.11">
    <property type="entry name" value="Paired amphipathic helix"/>
    <property type="match status" value="1"/>
</dbReference>
<evidence type="ECO:0000256" key="12">
    <source>
        <dbReference type="PROSITE-ProRule" id="PRU00810"/>
    </source>
</evidence>
<keyword evidence="5" id="KW-0805">Transcription regulation</keyword>
<feature type="compositionally biased region" description="Polar residues" evidence="13">
    <location>
        <begin position="1312"/>
        <end position="1322"/>
    </location>
</feature>
<dbReference type="InterPro" id="IPR036600">
    <property type="entry name" value="PAH_sf"/>
</dbReference>
<reference evidence="14" key="1">
    <citation type="submission" date="2025-08" db="UniProtKB">
        <authorList>
            <consortium name="Ensembl"/>
        </authorList>
    </citation>
    <scope>IDENTIFICATION</scope>
</reference>
<dbReference type="PANTHER" id="PTHR16088:SF3">
    <property type="entry name" value="GON-4-LIKE PROTEIN"/>
    <property type="match status" value="1"/>
</dbReference>
<feature type="region of interest" description="Disordered" evidence="13">
    <location>
        <begin position="114"/>
        <end position="139"/>
    </location>
</feature>
<comment type="function">
    <text evidence="8">Has transcriptional repressor activity, probably as part of a complex with YY1, SIN3A and HDAC1. Required for B cell lymphopoiesis.</text>
</comment>
<dbReference type="GO" id="GO:0006355">
    <property type="term" value="P:regulation of DNA-templated transcription"/>
    <property type="evidence" value="ECO:0007669"/>
    <property type="project" value="InterPro"/>
</dbReference>
<proteinExistence type="predicted"/>
<evidence type="ECO:0000256" key="4">
    <source>
        <dbReference type="ARBA" id="ARBA00022737"/>
    </source>
</evidence>
<dbReference type="InterPro" id="IPR003822">
    <property type="entry name" value="PAH"/>
</dbReference>
<dbReference type="PANTHER" id="PTHR16088">
    <property type="entry name" value="YY1 ASSOCIATED PROTEIN-RELATED"/>
    <property type="match status" value="1"/>
</dbReference>
<organism evidence="14 15">
    <name type="scientific">Chelonoidis abingdonii</name>
    <name type="common">Abingdon island giant tortoise</name>
    <name type="synonym">Testudo abingdonii</name>
    <dbReference type="NCBI Taxonomy" id="106734"/>
    <lineage>
        <taxon>Eukaryota</taxon>
        <taxon>Metazoa</taxon>
        <taxon>Chordata</taxon>
        <taxon>Craniata</taxon>
        <taxon>Vertebrata</taxon>
        <taxon>Euteleostomi</taxon>
        <taxon>Archelosauria</taxon>
        <taxon>Testudinata</taxon>
        <taxon>Testudines</taxon>
        <taxon>Cryptodira</taxon>
        <taxon>Durocryptodira</taxon>
        <taxon>Testudinoidea</taxon>
        <taxon>Testudinidae</taxon>
        <taxon>Chelonoidis</taxon>
    </lineage>
</organism>
<accession>A0A8C0J3W8</accession>
<dbReference type="Ensembl" id="ENSCABT00000028798.1">
    <property type="protein sequence ID" value="ENSCABP00000026296.1"/>
    <property type="gene ID" value="ENSCABG00000017973.1"/>
</dbReference>
<feature type="region of interest" description="Disordered" evidence="13">
    <location>
        <begin position="1498"/>
        <end position="1531"/>
    </location>
</feature>
<feature type="compositionally biased region" description="Basic and acidic residues" evidence="13">
    <location>
        <begin position="1326"/>
        <end position="1348"/>
    </location>
</feature>
<dbReference type="Pfam" id="PF02671">
    <property type="entry name" value="PAH"/>
    <property type="match status" value="2"/>
</dbReference>
<evidence type="ECO:0000256" key="7">
    <source>
        <dbReference type="ARBA" id="ARBA00023242"/>
    </source>
</evidence>
<feature type="region of interest" description="Disordered" evidence="13">
    <location>
        <begin position="957"/>
        <end position="981"/>
    </location>
</feature>
<dbReference type="CDD" id="cd12202">
    <property type="entry name" value="CASP8AP2"/>
    <property type="match status" value="1"/>
</dbReference>
<dbReference type="GO" id="GO:0005634">
    <property type="term" value="C:nucleus"/>
    <property type="evidence" value="ECO:0007669"/>
    <property type="project" value="UniProtKB-SubCell"/>
</dbReference>
<evidence type="ECO:0000313" key="15">
    <source>
        <dbReference type="Proteomes" id="UP000694404"/>
    </source>
</evidence>
<evidence type="ECO:0000256" key="3">
    <source>
        <dbReference type="ARBA" id="ARBA00022553"/>
    </source>
</evidence>
<dbReference type="SUPFAM" id="SSF47762">
    <property type="entry name" value="PAH2 domain"/>
    <property type="match status" value="2"/>
</dbReference>
<evidence type="ECO:0000256" key="8">
    <source>
        <dbReference type="ARBA" id="ARBA00058628"/>
    </source>
</evidence>
<feature type="region of interest" description="Disordered" evidence="13">
    <location>
        <begin position="258"/>
        <end position="284"/>
    </location>
</feature>
<dbReference type="FunFam" id="1.10.10.60:FF:000191">
    <property type="entry name" value="GON-4-like protein isoform X1"/>
    <property type="match status" value="1"/>
</dbReference>
<evidence type="ECO:0000256" key="11">
    <source>
        <dbReference type="ARBA" id="ARBA00078967"/>
    </source>
</evidence>
<keyword evidence="3" id="KW-0597">Phosphoprotein</keyword>
<evidence type="ECO:0000256" key="10">
    <source>
        <dbReference type="ARBA" id="ARBA00072086"/>
    </source>
</evidence>
<comment type="subunit">
    <text evidence="9">Found in a complex with YY1, SIN3A and HDAC1.</text>
</comment>
<feature type="compositionally biased region" description="Basic residues" evidence="13">
    <location>
        <begin position="1013"/>
        <end position="1026"/>
    </location>
</feature>
<dbReference type="InterPro" id="IPR052435">
    <property type="entry name" value="YY1-Transcr_Regul"/>
</dbReference>
<evidence type="ECO:0000256" key="1">
    <source>
        <dbReference type="ARBA" id="ARBA00004123"/>
    </source>
</evidence>
<feature type="compositionally biased region" description="Acidic residues" evidence="13">
    <location>
        <begin position="258"/>
        <end position="283"/>
    </location>
</feature>
<feature type="region of interest" description="Disordered" evidence="13">
    <location>
        <begin position="1007"/>
        <end position="1027"/>
    </location>
</feature>
<comment type="subcellular location">
    <subcellularLocation>
        <location evidence="1 12">Nucleus</location>
    </subcellularLocation>
</comment>
<keyword evidence="7 12" id="KW-0539">Nucleus</keyword>
<keyword evidence="4" id="KW-0677">Repeat</keyword>